<keyword evidence="2" id="KW-1185">Reference proteome</keyword>
<protein>
    <submittedName>
        <fullName evidence="1">Uncharacterized protein</fullName>
    </submittedName>
</protein>
<organism evidence="1 2">
    <name type="scientific">Rangifer tarandus platyrhynchus</name>
    <name type="common">Svalbard reindeer</name>
    <dbReference type="NCBI Taxonomy" id="3082113"/>
    <lineage>
        <taxon>Eukaryota</taxon>
        <taxon>Metazoa</taxon>
        <taxon>Chordata</taxon>
        <taxon>Craniata</taxon>
        <taxon>Vertebrata</taxon>
        <taxon>Euteleostomi</taxon>
        <taxon>Mammalia</taxon>
        <taxon>Eutheria</taxon>
        <taxon>Laurasiatheria</taxon>
        <taxon>Artiodactyla</taxon>
        <taxon>Ruminantia</taxon>
        <taxon>Pecora</taxon>
        <taxon>Cervidae</taxon>
        <taxon>Odocoileinae</taxon>
        <taxon>Rangifer</taxon>
    </lineage>
</organism>
<proteinExistence type="predicted"/>
<gene>
    <name evidence="1" type="ORF">MRATA1EN1_LOCUS11209</name>
</gene>
<sequence length="81" mass="8774">MEGTGHEDSDPCRKLILDLYTRMQCKETRDETRDPTSMVTKNFGMFLAQGVGQAACGPQVDRLDAPPVRAAALAVATGCRC</sequence>
<reference evidence="1" key="1">
    <citation type="submission" date="2023-04" db="EMBL/GenBank/DDBJ databases">
        <authorList>
            <consortium name="ELIXIR-Norway"/>
        </authorList>
    </citation>
    <scope>NUCLEOTIDE SEQUENCE [LARGE SCALE GENOMIC DNA]</scope>
</reference>
<accession>A0ABN8YL07</accession>
<evidence type="ECO:0000313" key="1">
    <source>
        <dbReference type="EMBL" id="CAI9162247.1"/>
    </source>
</evidence>
<dbReference type="EMBL" id="OX459956">
    <property type="protein sequence ID" value="CAI9162247.1"/>
    <property type="molecule type" value="Genomic_DNA"/>
</dbReference>
<name>A0ABN8YL07_RANTA</name>
<evidence type="ECO:0000313" key="2">
    <source>
        <dbReference type="Proteomes" id="UP001176941"/>
    </source>
</evidence>
<dbReference type="Proteomes" id="UP001176941">
    <property type="component" value="Chromosome 20"/>
</dbReference>